<dbReference type="SUPFAM" id="SSF51679">
    <property type="entry name" value="Bacterial luciferase-like"/>
    <property type="match status" value="1"/>
</dbReference>
<evidence type="ECO:0000256" key="2">
    <source>
        <dbReference type="ARBA" id="ARBA00022643"/>
    </source>
</evidence>
<dbReference type="InterPro" id="IPR011251">
    <property type="entry name" value="Luciferase-like_dom"/>
</dbReference>
<dbReference type="EMBL" id="JAWSTH010000132">
    <property type="protein sequence ID" value="MDW5598299.1"/>
    <property type="molecule type" value="Genomic_DNA"/>
</dbReference>
<dbReference type="Gene3D" id="3.20.20.30">
    <property type="entry name" value="Luciferase-like domain"/>
    <property type="match status" value="1"/>
</dbReference>
<evidence type="ECO:0000259" key="6">
    <source>
        <dbReference type="Pfam" id="PF00296"/>
    </source>
</evidence>
<accession>A0ABU4HYR2</accession>
<keyword evidence="1" id="KW-0285">Flavoprotein</keyword>
<evidence type="ECO:0000256" key="1">
    <source>
        <dbReference type="ARBA" id="ARBA00022630"/>
    </source>
</evidence>
<dbReference type="PANTHER" id="PTHR42847:SF4">
    <property type="entry name" value="ALKANESULFONATE MONOOXYGENASE-RELATED"/>
    <property type="match status" value="1"/>
</dbReference>
<evidence type="ECO:0000256" key="4">
    <source>
        <dbReference type="ARBA" id="ARBA00023033"/>
    </source>
</evidence>
<feature type="region of interest" description="Disordered" evidence="5">
    <location>
        <begin position="1"/>
        <end position="23"/>
    </location>
</feature>
<evidence type="ECO:0000256" key="5">
    <source>
        <dbReference type="SAM" id="MobiDB-lite"/>
    </source>
</evidence>
<keyword evidence="8" id="KW-1185">Reference proteome</keyword>
<proteinExistence type="predicted"/>
<dbReference type="InterPro" id="IPR036661">
    <property type="entry name" value="Luciferase-like_sf"/>
</dbReference>
<protein>
    <submittedName>
        <fullName evidence="7">LLM class flavin-dependent oxidoreductase</fullName>
    </submittedName>
</protein>
<gene>
    <name evidence="7" type="ORF">R7226_28330</name>
</gene>
<name>A0ABU4HYR2_9ACTN</name>
<dbReference type="CDD" id="cd01094">
    <property type="entry name" value="Alkanesulfonate_monoxygenase"/>
    <property type="match status" value="1"/>
</dbReference>
<keyword evidence="4" id="KW-0503">Monooxygenase</keyword>
<comment type="caution">
    <text evidence="7">The sequence shown here is derived from an EMBL/GenBank/DDBJ whole genome shotgun (WGS) entry which is preliminary data.</text>
</comment>
<sequence>MTALANGNGNGSNGNGSATTDAKVVAERPKDAIEVLWYLTGPDGHYPWRSDGSRALDWSYLRQIAGAVDHLGYSGALFATGVHDTWVLASTLARETERMRFLIAVHPPLISPVLAAKMAATFDQFSGGRTILNIVAGDANTLKSNGVPLNHTDRYAYTSEWIKIWRRVLQGETVDFDGDFLKVEGGRVPLPPVQKPTPPLWFGGASPEALESAAENIDTYLSWGEPPAATAERIKQVKELAAKHGREDKLRFGIRLYIITRETDELAWAATRDLLDHMDPESVGRIQQMFNRTDSVGQQRMAALHGGNIPSNVRDLEIHPNLWAGLGLVRPGPGTAIVGSPETVLETIQQYRDAGIETFIVSGFPLLEEAYRIAETILPHLPVVHDLDAQPDPAGRAAPQLDAARHTWTQQVPGVPSR</sequence>
<reference evidence="8" key="1">
    <citation type="submission" date="2023-07" db="EMBL/GenBank/DDBJ databases">
        <title>Conexibacter stalactiti sp. nov., isolated from stalactites in a lava cave and emended description of the genus Conexibacter.</title>
        <authorList>
            <person name="Lee S.D."/>
        </authorList>
    </citation>
    <scope>NUCLEOTIDE SEQUENCE [LARGE SCALE GENOMIC DNA]</scope>
    <source>
        <strain evidence="8">KCTC 39840</strain>
    </source>
</reference>
<dbReference type="RefSeq" id="WP_318600824.1">
    <property type="nucleotide sequence ID" value="NZ_JAWSTH010000132.1"/>
</dbReference>
<keyword evidence="2" id="KW-0288">FMN</keyword>
<dbReference type="Proteomes" id="UP001284601">
    <property type="component" value="Unassembled WGS sequence"/>
</dbReference>
<organism evidence="7 8">
    <name type="scientific">Conexibacter stalactiti</name>
    <dbReference type="NCBI Taxonomy" id="1940611"/>
    <lineage>
        <taxon>Bacteria</taxon>
        <taxon>Bacillati</taxon>
        <taxon>Actinomycetota</taxon>
        <taxon>Thermoleophilia</taxon>
        <taxon>Solirubrobacterales</taxon>
        <taxon>Conexibacteraceae</taxon>
        <taxon>Conexibacter</taxon>
    </lineage>
</organism>
<dbReference type="PANTHER" id="PTHR42847">
    <property type="entry name" value="ALKANESULFONATE MONOOXYGENASE"/>
    <property type="match status" value="1"/>
</dbReference>
<dbReference type="Pfam" id="PF00296">
    <property type="entry name" value="Bac_luciferase"/>
    <property type="match status" value="1"/>
</dbReference>
<evidence type="ECO:0000313" key="8">
    <source>
        <dbReference type="Proteomes" id="UP001284601"/>
    </source>
</evidence>
<evidence type="ECO:0000256" key="3">
    <source>
        <dbReference type="ARBA" id="ARBA00023002"/>
    </source>
</evidence>
<keyword evidence="3" id="KW-0560">Oxidoreductase</keyword>
<feature type="domain" description="Luciferase-like" evidence="6">
    <location>
        <begin position="56"/>
        <end position="357"/>
    </location>
</feature>
<evidence type="ECO:0000313" key="7">
    <source>
        <dbReference type="EMBL" id="MDW5598299.1"/>
    </source>
</evidence>
<dbReference type="InterPro" id="IPR050172">
    <property type="entry name" value="SsuD_RutA_monooxygenase"/>
</dbReference>